<keyword evidence="6" id="KW-0472">Membrane</keyword>
<dbReference type="FunFam" id="2.20.100.10:FF:000005">
    <property type="entry name" value="ADAM metallopeptidase with thrombospondin type 1 motif 9"/>
    <property type="match status" value="1"/>
</dbReference>
<organism evidence="12">
    <name type="scientific">Amphimedon queenslandica</name>
    <name type="common">Sponge</name>
    <dbReference type="NCBI Taxonomy" id="400682"/>
    <lineage>
        <taxon>Eukaryota</taxon>
        <taxon>Metazoa</taxon>
        <taxon>Porifera</taxon>
        <taxon>Demospongiae</taxon>
        <taxon>Heteroscleromorpha</taxon>
        <taxon>Haplosclerida</taxon>
        <taxon>Niphatidae</taxon>
        <taxon>Amphimedon</taxon>
    </lineage>
</organism>
<keyword evidence="8" id="KW-0325">Glycoprotein</keyword>
<dbReference type="SMART" id="SM00408">
    <property type="entry name" value="IGc2"/>
    <property type="match status" value="5"/>
</dbReference>
<dbReference type="Pfam" id="PF19030">
    <property type="entry name" value="TSP1_ADAMTS"/>
    <property type="match status" value="5"/>
</dbReference>
<dbReference type="InterPro" id="IPR036383">
    <property type="entry name" value="TSP1_rpt_sf"/>
</dbReference>
<dbReference type="PANTHER" id="PTHR11640:SF158">
    <property type="entry name" value="V-SET AND IMMUNOGLOBULIN DOMAIN-CONTAINING PROTEIN 10-LIKE 2"/>
    <property type="match status" value="1"/>
</dbReference>
<feature type="domain" description="Ig-like" evidence="11">
    <location>
        <begin position="2312"/>
        <end position="2425"/>
    </location>
</feature>
<evidence type="ECO:0000256" key="8">
    <source>
        <dbReference type="ARBA" id="ARBA00023180"/>
    </source>
</evidence>
<dbReference type="GO" id="GO:0005911">
    <property type="term" value="C:cell-cell junction"/>
    <property type="evidence" value="ECO:0007669"/>
    <property type="project" value="TreeGrafter"/>
</dbReference>
<dbReference type="Pfam" id="PF07679">
    <property type="entry name" value="I-set"/>
    <property type="match status" value="1"/>
</dbReference>
<feature type="signal peptide" evidence="10">
    <location>
        <begin position="1"/>
        <end position="23"/>
    </location>
</feature>
<evidence type="ECO:0000256" key="9">
    <source>
        <dbReference type="ARBA" id="ARBA00023319"/>
    </source>
</evidence>
<dbReference type="InterPro" id="IPR003599">
    <property type="entry name" value="Ig_sub"/>
</dbReference>
<dbReference type="Pfam" id="PF13927">
    <property type="entry name" value="Ig_3"/>
    <property type="match status" value="2"/>
</dbReference>
<dbReference type="InterPro" id="IPR013783">
    <property type="entry name" value="Ig-like_fold"/>
</dbReference>
<dbReference type="GO" id="GO:0005886">
    <property type="term" value="C:plasma membrane"/>
    <property type="evidence" value="ECO:0007669"/>
    <property type="project" value="TreeGrafter"/>
</dbReference>
<feature type="domain" description="Ig-like" evidence="11">
    <location>
        <begin position="1399"/>
        <end position="1499"/>
    </location>
</feature>
<keyword evidence="3" id="KW-0964">Secreted</keyword>
<dbReference type="STRING" id="400682.A0A1X7UJY7"/>
<keyword evidence="9" id="KW-0393">Immunoglobulin domain</keyword>
<dbReference type="EnsemblMetazoa" id="Aqu2.1.27808_001">
    <property type="protein sequence ID" value="Aqu2.1.27808_001"/>
    <property type="gene ID" value="Aqu2.1.27808"/>
</dbReference>
<evidence type="ECO:0000256" key="5">
    <source>
        <dbReference type="ARBA" id="ARBA00022737"/>
    </source>
</evidence>
<evidence type="ECO:0000313" key="12">
    <source>
        <dbReference type="EnsemblMetazoa" id="Aqu2.1.27808_001"/>
    </source>
</evidence>
<evidence type="ECO:0000256" key="3">
    <source>
        <dbReference type="ARBA" id="ARBA00022525"/>
    </source>
</evidence>
<evidence type="ECO:0000256" key="4">
    <source>
        <dbReference type="ARBA" id="ARBA00022729"/>
    </source>
</evidence>
<evidence type="ECO:0000256" key="10">
    <source>
        <dbReference type="SAM" id="SignalP"/>
    </source>
</evidence>
<dbReference type="Gene3D" id="2.60.40.10">
    <property type="entry name" value="Immunoglobulins"/>
    <property type="match status" value="7"/>
</dbReference>
<dbReference type="InterPro" id="IPR000884">
    <property type="entry name" value="TSP1_rpt"/>
</dbReference>
<evidence type="ECO:0000256" key="2">
    <source>
        <dbReference type="ARBA" id="ARBA00004613"/>
    </source>
</evidence>
<dbReference type="InterPro" id="IPR013098">
    <property type="entry name" value="Ig_I-set"/>
</dbReference>
<dbReference type="InterPro" id="IPR051275">
    <property type="entry name" value="Cell_adhesion_signaling"/>
</dbReference>
<evidence type="ECO:0000256" key="6">
    <source>
        <dbReference type="ARBA" id="ARBA00023136"/>
    </source>
</evidence>
<reference evidence="12" key="1">
    <citation type="submission" date="2017-05" db="UniProtKB">
        <authorList>
            <consortium name="EnsemblMetazoa"/>
        </authorList>
    </citation>
    <scope>IDENTIFICATION</scope>
</reference>
<evidence type="ECO:0000259" key="11">
    <source>
        <dbReference type="PROSITE" id="PS50835"/>
    </source>
</evidence>
<feature type="domain" description="Ig-like" evidence="11">
    <location>
        <begin position="1992"/>
        <end position="2078"/>
    </location>
</feature>
<feature type="domain" description="Ig-like" evidence="11">
    <location>
        <begin position="2198"/>
        <end position="2310"/>
    </location>
</feature>
<feature type="chain" id="PRO_5012891833" description="Ig-like domain-containing protein" evidence="10">
    <location>
        <begin position="24"/>
        <end position="2894"/>
    </location>
</feature>
<dbReference type="GO" id="GO:0005576">
    <property type="term" value="C:extracellular region"/>
    <property type="evidence" value="ECO:0007669"/>
    <property type="project" value="UniProtKB-SubCell"/>
</dbReference>
<dbReference type="SMART" id="SM00209">
    <property type="entry name" value="TSP1"/>
    <property type="match status" value="8"/>
</dbReference>
<dbReference type="GO" id="GO:0050839">
    <property type="term" value="F:cell adhesion molecule binding"/>
    <property type="evidence" value="ECO:0007669"/>
    <property type="project" value="TreeGrafter"/>
</dbReference>
<dbReference type="PROSITE" id="PS50092">
    <property type="entry name" value="TSP1"/>
    <property type="match status" value="4"/>
</dbReference>
<evidence type="ECO:0000256" key="7">
    <source>
        <dbReference type="ARBA" id="ARBA00023157"/>
    </source>
</evidence>
<dbReference type="PANTHER" id="PTHR11640">
    <property type="entry name" value="NEPHRIN"/>
    <property type="match status" value="1"/>
</dbReference>
<dbReference type="InterPro" id="IPR036179">
    <property type="entry name" value="Ig-like_dom_sf"/>
</dbReference>
<comment type="subcellular location">
    <subcellularLocation>
        <location evidence="1">Membrane</location>
        <topology evidence="1">Single-pass type I membrane protein</topology>
    </subcellularLocation>
    <subcellularLocation>
        <location evidence="2">Secreted</location>
    </subcellularLocation>
</comment>
<dbReference type="GO" id="GO:0098609">
    <property type="term" value="P:cell-cell adhesion"/>
    <property type="evidence" value="ECO:0007669"/>
    <property type="project" value="TreeGrafter"/>
</dbReference>
<evidence type="ECO:0000256" key="1">
    <source>
        <dbReference type="ARBA" id="ARBA00004479"/>
    </source>
</evidence>
<dbReference type="PROSITE" id="PS50835">
    <property type="entry name" value="IG_LIKE"/>
    <property type="match status" value="6"/>
</dbReference>
<accession>A0A1X7UJY7</accession>
<name>A0A1X7UJY7_AMPQE</name>
<dbReference type="SUPFAM" id="SSF82895">
    <property type="entry name" value="TSP-1 type 1 repeat"/>
    <property type="match status" value="5"/>
</dbReference>
<keyword evidence="7" id="KW-1015">Disulfide bond</keyword>
<sequence>MSSLTSATLLFLCFFVLFKYSASNVVVKREADRMAMGVCTNTSECSVTCGGGCMIQYCRCEDQAGTALALCGSQPCCSNFNDFRTGNNPLSCIQCNMNPCPGGPASVREFIPHTRTLNIVDGVTGMITVTTTSDTAMISITIQVPDPTSYSTTFNTTRTATQSSFSATQSFPAPNYEISNGMVRINGQPLITPGSFLAVRTIPSTGSFSYMGTAGIYQLGTGSGVATFSGYMPYYYISPFGHVYTYSGSKAVRDKAPGKVFVRLNNVRNERLIITSENSFITEQLSKLSGAPMTIEPVGSGGAIGFNFGTGTNAFMITSSTNVRTTVSPTTYTGTTLMVGSTTFNNIDNVLLAGEGFEEYNAAMNEATAFVSYDSFFINGRNAVFSTSPRLTAMIREGRMFLADGGTSQAAYTVEGNRVKYGGVTVFTINAGFTTSDITGPGLLSYNGQTFSGSATNTGIESFAYSVENTIGIAFNGGATVSYGPGTVKLYVSGSEALATNLQSLIDNITAATMPTTIPGSSAVYTTVLGQGNTGILQLNGQNVVEFTGSAMSMTLNNGDSVSYSGGTISFTPANSRGPFTGISMFTYAPNGQNIVQYNAIANQNFTVDSSYQIVIDNNGNALLTNDGTVRGLLSNPQFGVTFSNRDAQGNFFLMIGGSNIERLGRNTARHEVPTGGTVRLLGTSFGGVLNGNAIFPGVTASSVQTYYSGQTIPTTRTGTPTPYIETATTTFYVYITPGSGVRAIDRITGSDINLISLTGSTQRNVTSDEVVGYNGPNLFIRRAGTIQLLSDKIRRFYYYDRNGVLQSRSILNVPGSGQLVYNEISGNAFFTDNPETIDMIRSANPPTTFSGGVTTIDGNPFLTIGGSVTNPITEETTLSVSSVQSVRFSNTGYSVINQDGSIAFSSMNQMFNTLIQYQSNSDQVNVSSLSSTPVEIQGPQTISVGSNSIVVSNRPEINDAIKTVISTPSQTVGTRVDNNNNMILVIGGRDIIPLDNALVRPVQSYEFITYSNSTISVTNVVTNEMSGSSIPANTFTMYTPNNDEPMSFNGSASSMPFGFGYLYYTPNNLSFFVSRSDVASTIFSMFNVTSTLPPPPPTMTPIPEESISPGNPDTAFVFNSDGSSWAEYAYTPCSRTCGGGIRVRQLKCQTTAGDHVKTCTQPTEPSSTNIPPFIEVCNLQDCNNPNTLLNVPAPDVREVNMTTQDGSLYGRGIFYIASSANDDTYMITFNSRCMETGSMYNIVQERVDGALAINNNINLETSFVDRTLNSTITDFTINYNYNGMMFPITVIRTDDNNNRSDEVITTSGSVSYNNGVLSFDGRNVSVTMVTKLDRLQSIMFLNMFPQDEPGPVTLAISHRNNKALLTRDFTNELTTPYNNLRGTLRAPMIDETRPTPEPPVITRTDDVFQIGTPRVRILEELHRLSLSCRVIDNGVPDRVSYRWFKDGAPIVNDNVNYLISGDTLTIQTTDDPEDEGTYTCTVDNGFRTDSASTEVVIQQEVATAPPSVGTPTPPSPMWVTGSFSDCFRVCNGSVRVRAVLCMLSGQPSTMCSASDMPPSFEICNTHDCPGTITSRRGIPQNDIAIITRTIFNGNFETVVNISGSDFLGGNYRIDLRAVYPDGTIVTNTETRMNFESPVRGTTTVQFGTPLFGKLEAIKTGPRIDIVAGTTVHSVQPLLGDVCYPWSSIDQFIYSGKSIYSNSLPAPVTNINFLVQVTHEGVFNYDRNTNRVFTAPQLLCVSPFNGRAFVTSVFSLAEDITGNHHNITTTYFVVPMINSGNGTVVTDRVAMVAVGTDIRAGNGSYIRIQGLMEHPGVPAAVNPVWRHNGEIVESDISKGRFLSDNGFELIITSLDANHAGTYSFSISNIAGSDMEMTDVTYIPRAGGIVVGPVPPNPDPSVLDVGIGLNYIGVDASRVSTVRVFCPNAEGSDGTKTFTINGGSATDTDFLTHSLSSNPSGSCIRYACRLRVTSTSQTFTRMSMVCFETPARPSNVTITGNRRIPANGYSILSCSALGTPRPTVSFNSVMIGSNGIISDFSVNANGTLSILNAKNNDNTQYCCTAFNENGNETTCTGIVVMSPPMILQVSGPVTNAPLPEGESRPTSEFTFHIGQTARVVTGTTINIECNATGSPAPSYTWYKDTQELTGSDAMGRVFRIEIANPTDNHDGAYECSVSNEFGTNFALSRLSFISPPNVPDSSTNVGEILDDGSVVSVNQMTNVTVQAGTDFCVICEPSLGSPPAEEIVWRRLSLEGTEHEGIDISDVCITIQDNGTRLCFTDVSRAYSDVYSCFVANEAGSDSGNITIQVSVPTVIRQSSRQDIPDSSSCLDQRGQSFVNEEVGVNVCMSFGTRVLIDCVVNEDAHPTPVVSWLLFDASAGDNVSVVSGSGVTIFPNNSLLINSLNMNSLYYCVADPPGNSTDQVSVRSQLNVSGVAPVITVPSNFRPVNVGSRRILSVGTSRREVVRIQMMDEIQILCPSSGSPTPMVSWTAGGRPIVDDNVAFDIQPDGSLLIRSLASTRCVEYVCTATNPVSNVSQSVTVCGETFECLQTGFSACTTTCGLGAQRFIFSCNRTVDTGPPAPVDLLFVPLTLRPRQQARQCLNLPQCPDEEYRYTTTDFSSCSHSCNCGKKTREVQCHLFRSGVQVERVDYSFCQRLANHSLFPTNLTMDCNVYPCPDWRAGPWSMCNKTCNGGYRTRNITCVSSVTNMTIDDRFCIAGTEPRTIEQCNIHLCPYQYVVDRWSPCSSTCMGGLRNRTVRCYNVMTQQFIPDSLCMAEGLIRPITTHICGVGECPPLYSWVVSHYGSCSVTCGRGTQSRTVTCQNVISQLEAPDDSFCSNRPKPPVTRECDTGSPCPNADCTGESFLCAAVPSSMCSVAAIRNACCISCNPTTG</sequence>
<dbReference type="SMART" id="SM00409">
    <property type="entry name" value="IG"/>
    <property type="match status" value="6"/>
</dbReference>
<feature type="domain" description="Ig-like" evidence="11">
    <location>
        <begin position="2437"/>
        <end position="2541"/>
    </location>
</feature>
<protein>
    <recommendedName>
        <fullName evidence="11">Ig-like domain-containing protein</fullName>
    </recommendedName>
</protein>
<dbReference type="CDD" id="cd00096">
    <property type="entry name" value="Ig"/>
    <property type="match status" value="3"/>
</dbReference>
<proteinExistence type="predicted"/>
<dbReference type="InterPro" id="IPR003598">
    <property type="entry name" value="Ig_sub2"/>
</dbReference>
<keyword evidence="4 10" id="KW-0732">Signal</keyword>
<dbReference type="OrthoDB" id="10062690at2759"/>
<feature type="domain" description="Ig-like" evidence="11">
    <location>
        <begin position="2104"/>
        <end position="2190"/>
    </location>
</feature>
<keyword evidence="5" id="KW-0677">Repeat</keyword>
<dbReference type="Gene3D" id="2.20.100.10">
    <property type="entry name" value="Thrombospondin type-1 (TSP1) repeat"/>
    <property type="match status" value="5"/>
</dbReference>
<dbReference type="InterPro" id="IPR007110">
    <property type="entry name" value="Ig-like_dom"/>
</dbReference>
<dbReference type="InParanoid" id="A0A1X7UJY7"/>
<dbReference type="SUPFAM" id="SSF48726">
    <property type="entry name" value="Immunoglobulin"/>
    <property type="match status" value="7"/>
</dbReference>